<comment type="caution">
    <text evidence="2">The sequence shown here is derived from an EMBL/GenBank/DDBJ whole genome shotgun (WGS) entry which is preliminary data.</text>
</comment>
<proteinExistence type="predicted"/>
<dbReference type="PANTHER" id="PTHR30441:SF8">
    <property type="entry name" value="DUF748 DOMAIN-CONTAINING PROTEIN"/>
    <property type="match status" value="1"/>
</dbReference>
<name>A0ABX0QBN3_9GAMM</name>
<dbReference type="InterPro" id="IPR036737">
    <property type="entry name" value="OmpA-like_sf"/>
</dbReference>
<dbReference type="InterPro" id="IPR052894">
    <property type="entry name" value="AsmA-related"/>
</dbReference>
<evidence type="ECO:0000313" key="2">
    <source>
        <dbReference type="EMBL" id="NID06901.1"/>
    </source>
</evidence>
<dbReference type="Pfam" id="PF05359">
    <property type="entry name" value="DUF748"/>
    <property type="match status" value="2"/>
</dbReference>
<sequence>METRRIKGKVYLDKGRERALVLYRSRRARRVAAATAIALIVFGLLGFLAAPPLIRHQMETRASAALGRSVTVDGLSFNPFTLKLTIEGLHVREADGKAPFVDVDRLVADASWASLFRVAPILDALELDKPTIRLRRTAPQRFNVSDIVERLGSGPAEPGEGPARFAIANIAIHGGQVDFDDRVLDATHRVDHIELGLPFIANLPSATDIYVRPLLAMNVDGSPLRVEGQSKPFADSRESLLTFRLDHLDLPRYIGFVPAPMPVAMPGGKLSGLLDLRFAMADSHPRVILSGRLAVDDLKVTDKSGGPLLELGHGDAELTALEPLTSRYRLGKVALDRLSVRYARLAGGRSNVDALTGGPSAPESADSKPADVRIDTLVLNDSRVDYADLAAPAPAHLLLEDVHGEIHGLGTVTAPVANLVLGARMAGGHVATKGKLDLPRSRYAGTLSLADVSLPALVPLAPPPIDADIAAGNLGANGELTLDWHEAATVRVTNAKAQVDGFRLVPRHDKAAPVTWSSMKAAVTLVDLASSEARLDSLVLDGLSLDLRRLADGNLDLSRIVPSSPASSTETTSPAWRWSIGHVGLGDGRVTLRDARSGARRDGIELQATAFAVDGLSDDMKKPVKLDLKGALGKGAFSVTGTLRPQPLDAQLVVAARQWNVAPLQSLITVPLNVRIASGLLSMNGQVRYTDRGMAPARIAYRGDATLGRVRVLDKVTDADFLRWSSLSATGMTIRLGEEAPHVDIRGLAMDDFYARVIVNANGRLNLQDVVAGPEAPAAVSVTEVRTAPTPAPAAVDAAPAGPPADIRIGQITLSRGRLNYTDNFIKPNYTADVTQLTGKIGAFGSVGGTAPAELTLEGQLDNDAPVDIRGSINPLTPVAFLDVTAKAQGIQLANLSPYSGKYAGYPITKGRLNVDVHYLLDQRKLTADNHIFIDQLTFGDRIEGPGISHLPVKLAVALLKDSQGRIDVHVPVSGSLDDPQFSVAGLVWRAIGNLIVKAATSPFRLLASIGGHGGREDLGYIEFAPGSAVLDEAGQAKLAEIVKVLTDKPSISLDIVGRVDPAQDESGLRRVTVDDLISEERANAGDDDGTPLTDEKREKYLARAYRHASFPKPKNLLGLNKSLPPDDMRSLLESNVPVDADALRHLAERRAGAVQQWLKGKVDGNRVFVVAPKTDAKGIDDGGKTTRVDFGLH</sequence>
<dbReference type="Proteomes" id="UP001429601">
    <property type="component" value="Unassembled WGS sequence"/>
</dbReference>
<organism evidence="2 3">
    <name type="scientific">Luteibacter jiangsuensis</name>
    <dbReference type="NCBI Taxonomy" id="637577"/>
    <lineage>
        <taxon>Bacteria</taxon>
        <taxon>Pseudomonadati</taxon>
        <taxon>Pseudomonadota</taxon>
        <taxon>Gammaproteobacteria</taxon>
        <taxon>Lysobacterales</taxon>
        <taxon>Rhodanobacteraceae</taxon>
        <taxon>Luteibacter</taxon>
    </lineage>
</organism>
<dbReference type="PANTHER" id="PTHR30441">
    <property type="entry name" value="DUF748 DOMAIN-CONTAINING PROTEIN"/>
    <property type="match status" value="1"/>
</dbReference>
<gene>
    <name evidence="2" type="ORF">HBF26_18585</name>
</gene>
<reference evidence="2 3" key="1">
    <citation type="journal article" date="2011" name="Curr. Microbiol.">
        <title>Luteibacter jiangsuensis sp. nov.: a methamidophos-degrading bacterium isolated from a methamidophos-manufacturing factory.</title>
        <authorList>
            <person name="Wang L."/>
            <person name="Wang G.L."/>
            <person name="Li S.P."/>
            <person name="Jiang J.D."/>
        </authorList>
    </citation>
    <scope>NUCLEOTIDE SEQUENCE [LARGE SCALE GENOMIC DNA]</scope>
    <source>
        <strain evidence="2 3">CGMCC 1.10133</strain>
    </source>
</reference>
<dbReference type="RefSeq" id="WP_167129591.1">
    <property type="nucleotide sequence ID" value="NZ_JAAQQR010000012.1"/>
</dbReference>
<keyword evidence="1" id="KW-0812">Transmembrane</keyword>
<keyword evidence="3" id="KW-1185">Reference proteome</keyword>
<evidence type="ECO:0000313" key="3">
    <source>
        <dbReference type="Proteomes" id="UP001429601"/>
    </source>
</evidence>
<dbReference type="EMBL" id="JAAQQR010000012">
    <property type="protein sequence ID" value="NID06901.1"/>
    <property type="molecule type" value="Genomic_DNA"/>
</dbReference>
<dbReference type="Gene3D" id="3.30.1330.60">
    <property type="entry name" value="OmpA-like domain"/>
    <property type="match status" value="1"/>
</dbReference>
<accession>A0ABX0QBN3</accession>
<protein>
    <submittedName>
        <fullName evidence="2">DUF748 domain-containing protein</fullName>
    </submittedName>
</protein>
<keyword evidence="1" id="KW-0472">Membrane</keyword>
<dbReference type="InterPro" id="IPR008023">
    <property type="entry name" value="DUF748"/>
</dbReference>
<feature type="transmembrane region" description="Helical" evidence="1">
    <location>
        <begin position="31"/>
        <end position="54"/>
    </location>
</feature>
<evidence type="ECO:0000256" key="1">
    <source>
        <dbReference type="SAM" id="Phobius"/>
    </source>
</evidence>
<keyword evidence="1" id="KW-1133">Transmembrane helix</keyword>